<accession>A0A5B9DSW2</accession>
<evidence type="ECO:0008006" key="3">
    <source>
        <dbReference type="Google" id="ProtNLM"/>
    </source>
</evidence>
<dbReference type="AlphaFoldDB" id="A0A5B9DSW2"/>
<name>A0A5B9DSW2_9HYPH</name>
<gene>
    <name evidence="1" type="ORF">FNA67_15110</name>
</gene>
<dbReference type="EMBL" id="CP041690">
    <property type="protein sequence ID" value="QEE21434.1"/>
    <property type="molecule type" value="Genomic_DNA"/>
</dbReference>
<dbReference type="OrthoDB" id="9956939at2"/>
<protein>
    <recommendedName>
        <fullName evidence="3">Outer membrane beta-barrel protein</fullName>
    </recommendedName>
</protein>
<dbReference type="Proteomes" id="UP000321062">
    <property type="component" value="Chromosome"/>
</dbReference>
<proteinExistence type="predicted"/>
<sequence>MHFPVQGAELASGARATSNVEFGYTSNGTDSGIGEPDLFIHHVETLEIASEAGATALRGSLWVEETRFREQEIENDQALGLSFALGQQLSPELVLRGSVSMLAANTGDDWNLAGFYIATRTPSLSADAMVEAILTLQGAELSGKVSVGGHRYGAASFPGLPLDPFKLQADDTRYGFEVRLRQSIGPVIGLAALEGEAVEISQGDQQQLGRLPGSKLRGSLGVEIKIGGATLTGEGGGVLAWADGQQLVRPYGKLRVAAALTDTLSVEAAAGTHVELVDNLDAAGSFDRRLALAVAYALAPGLSVTASAERTDRVGLLDSAVTSGESVFRLGLEHELSRQLSYNVRVSRTLHEDFTERYRKDEFVLGVTGSI</sequence>
<evidence type="ECO:0000313" key="2">
    <source>
        <dbReference type="Proteomes" id="UP000321062"/>
    </source>
</evidence>
<reference evidence="1 2" key="1">
    <citation type="journal article" date="2015" name="Int. J. Syst. Evol. Microbiol.">
        <title>Youhaiella tibetensis gen. nov., sp. nov., isolated from subsurface sediment.</title>
        <authorList>
            <person name="Wang Y.X."/>
            <person name="Huang F.Q."/>
            <person name="Nogi Y."/>
            <person name="Pang S.J."/>
            <person name="Wang P.K."/>
            <person name="Lv J."/>
        </authorList>
    </citation>
    <scope>NUCLEOTIDE SEQUENCE [LARGE SCALE GENOMIC DNA]</scope>
    <source>
        <strain evidence="2">fig4</strain>
    </source>
</reference>
<dbReference type="KEGG" id="yti:FNA67_15110"/>
<organism evidence="1 2">
    <name type="scientific">Paradevosia tibetensis</name>
    <dbReference type="NCBI Taxonomy" id="1447062"/>
    <lineage>
        <taxon>Bacteria</taxon>
        <taxon>Pseudomonadati</taxon>
        <taxon>Pseudomonadota</taxon>
        <taxon>Alphaproteobacteria</taxon>
        <taxon>Hyphomicrobiales</taxon>
        <taxon>Devosiaceae</taxon>
        <taxon>Paradevosia</taxon>
    </lineage>
</organism>
<dbReference type="RefSeq" id="WP_147656669.1">
    <property type="nucleotide sequence ID" value="NZ_CP041690.1"/>
</dbReference>
<evidence type="ECO:0000313" key="1">
    <source>
        <dbReference type="EMBL" id="QEE21434.1"/>
    </source>
</evidence>
<keyword evidence="2" id="KW-1185">Reference proteome</keyword>